<dbReference type="InterPro" id="IPR003607">
    <property type="entry name" value="HD/PDEase_dom"/>
</dbReference>
<gene>
    <name evidence="9" type="ORF">A6A03_04685</name>
</gene>
<dbReference type="SMART" id="SM00471">
    <property type="entry name" value="HDc"/>
    <property type="match status" value="1"/>
</dbReference>
<reference evidence="9 10" key="1">
    <citation type="submission" date="2016-04" db="EMBL/GenBank/DDBJ databases">
        <title>Chloroflexus islandicus sp. nov., a thermophilic filamentous anoxygenic phototrophic bacterium from geyser Strokkur (Iceland).</title>
        <authorList>
            <person name="Gaisin V.A."/>
            <person name="Kalashnikov A.M."/>
            <person name="Sukhacheva M.V."/>
            <person name="Grouzdev D.S."/>
            <person name="Ivanov T.M."/>
            <person name="Kuznetsov B."/>
            <person name="Gorlenko V.M."/>
        </authorList>
    </citation>
    <scope>NUCLEOTIDE SEQUENCE [LARGE SCALE GENOMIC DNA]</scope>
    <source>
        <strain evidence="10">isl-2</strain>
    </source>
</reference>
<dbReference type="GO" id="GO:0002953">
    <property type="term" value="F:5'-deoxynucleotidase activity"/>
    <property type="evidence" value="ECO:0007669"/>
    <property type="project" value="UniProtKB-EC"/>
</dbReference>
<keyword evidence="6" id="KW-0479">Metal-binding</keyword>
<dbReference type="PANTHER" id="PTHR11845:SF13">
    <property type="entry name" value="5'-DEOXYNUCLEOTIDASE HDDC2"/>
    <property type="match status" value="1"/>
</dbReference>
<dbReference type="AlphaFoldDB" id="A0A178LVD4"/>
<evidence type="ECO:0000256" key="7">
    <source>
        <dbReference type="ARBA" id="ARBA00022801"/>
    </source>
</evidence>
<dbReference type="Gene3D" id="1.10.3210.10">
    <property type="entry name" value="Hypothetical protein af1432"/>
    <property type="match status" value="1"/>
</dbReference>
<comment type="subunit">
    <text evidence="4">Homodimer.</text>
</comment>
<evidence type="ECO:0000256" key="6">
    <source>
        <dbReference type="ARBA" id="ARBA00022723"/>
    </source>
</evidence>
<dbReference type="GO" id="GO:0046872">
    <property type="term" value="F:metal ion binding"/>
    <property type="evidence" value="ECO:0007669"/>
    <property type="project" value="UniProtKB-KW"/>
</dbReference>
<dbReference type="Pfam" id="PF13023">
    <property type="entry name" value="HD_3"/>
    <property type="match status" value="1"/>
</dbReference>
<sequence>MDQPDLSALIPRLLSLKLLPRTGWLQRGVRDVESIAEHSYGVAVLCLLIGDQIAGIDRGKVLAIALLHDLAESLLGDLPASATRLLGKEAKRRAERDGLESLIGHLPRAAEYLALWDEYADGASPEARLVKALDRLELMAQALAYERAGARGLDSFWPANDDWAAEFPPVEALAAHLRAERARLG</sequence>
<evidence type="ECO:0000256" key="1">
    <source>
        <dbReference type="ARBA" id="ARBA00001638"/>
    </source>
</evidence>
<dbReference type="InterPro" id="IPR006674">
    <property type="entry name" value="HD_domain"/>
</dbReference>
<comment type="cofactor">
    <cofactor evidence="2">
        <name>Mn(2+)</name>
        <dbReference type="ChEBI" id="CHEBI:29035"/>
    </cofactor>
</comment>
<keyword evidence="10" id="KW-1185">Reference proteome</keyword>
<evidence type="ECO:0000256" key="2">
    <source>
        <dbReference type="ARBA" id="ARBA00001936"/>
    </source>
</evidence>
<dbReference type="PANTHER" id="PTHR11845">
    <property type="entry name" value="5'-DEOXYNUCLEOTIDASE HDDC2"/>
    <property type="match status" value="1"/>
</dbReference>
<evidence type="ECO:0000313" key="10">
    <source>
        <dbReference type="Proteomes" id="UP000078287"/>
    </source>
</evidence>
<accession>A0A178LVD4</accession>
<comment type="caution">
    <text evidence="9">The sequence shown here is derived from an EMBL/GenBank/DDBJ whole genome shotgun (WGS) entry which is preliminary data.</text>
</comment>
<dbReference type="RefSeq" id="WP_066791111.1">
    <property type="nucleotide sequence ID" value="NZ_LWQS01000103.1"/>
</dbReference>
<evidence type="ECO:0000256" key="3">
    <source>
        <dbReference type="ARBA" id="ARBA00001941"/>
    </source>
</evidence>
<dbReference type="EMBL" id="LWQS01000103">
    <property type="protein sequence ID" value="OAN38192.1"/>
    <property type="molecule type" value="Genomic_DNA"/>
</dbReference>
<evidence type="ECO:0000256" key="5">
    <source>
        <dbReference type="ARBA" id="ARBA00012964"/>
    </source>
</evidence>
<proteinExistence type="predicted"/>
<comment type="catalytic activity">
    <reaction evidence="1">
        <text>a 2'-deoxyribonucleoside 5'-phosphate + H2O = a 2'-deoxyribonucleoside + phosphate</text>
        <dbReference type="Rhea" id="RHEA:36167"/>
        <dbReference type="ChEBI" id="CHEBI:15377"/>
        <dbReference type="ChEBI" id="CHEBI:18274"/>
        <dbReference type="ChEBI" id="CHEBI:43474"/>
        <dbReference type="ChEBI" id="CHEBI:65317"/>
        <dbReference type="EC" id="3.1.3.89"/>
    </reaction>
</comment>
<keyword evidence="7 9" id="KW-0378">Hydrolase</keyword>
<dbReference type="SUPFAM" id="SSF109604">
    <property type="entry name" value="HD-domain/PDEase-like"/>
    <property type="match status" value="1"/>
</dbReference>
<protein>
    <recommendedName>
        <fullName evidence="5">5'-deoxynucleotidase</fullName>
        <ecNumber evidence="5">3.1.3.89</ecNumber>
    </recommendedName>
</protein>
<dbReference type="CDD" id="cd00077">
    <property type="entry name" value="HDc"/>
    <property type="match status" value="1"/>
</dbReference>
<name>A0A178LVD4_9CHLR</name>
<evidence type="ECO:0000259" key="8">
    <source>
        <dbReference type="SMART" id="SM00471"/>
    </source>
</evidence>
<organism evidence="9 10">
    <name type="scientific">Chloroflexus islandicus</name>
    <dbReference type="NCBI Taxonomy" id="1707952"/>
    <lineage>
        <taxon>Bacteria</taxon>
        <taxon>Bacillati</taxon>
        <taxon>Chloroflexota</taxon>
        <taxon>Chloroflexia</taxon>
        <taxon>Chloroflexales</taxon>
        <taxon>Chloroflexineae</taxon>
        <taxon>Chloroflexaceae</taxon>
        <taxon>Chloroflexus</taxon>
    </lineage>
</organism>
<dbReference type="STRING" id="1707952.A6A03_04685"/>
<dbReference type="GO" id="GO:0005737">
    <property type="term" value="C:cytoplasm"/>
    <property type="evidence" value="ECO:0007669"/>
    <property type="project" value="TreeGrafter"/>
</dbReference>
<feature type="domain" description="HD/PDEase" evidence="8">
    <location>
        <begin position="31"/>
        <end position="148"/>
    </location>
</feature>
<dbReference type="EC" id="3.1.3.89" evidence="5"/>
<dbReference type="OrthoDB" id="9796032at2"/>
<dbReference type="Proteomes" id="UP000078287">
    <property type="component" value="Unassembled WGS sequence"/>
</dbReference>
<evidence type="ECO:0000313" key="9">
    <source>
        <dbReference type="EMBL" id="OAN38192.1"/>
    </source>
</evidence>
<comment type="cofactor">
    <cofactor evidence="3">
        <name>Co(2+)</name>
        <dbReference type="ChEBI" id="CHEBI:48828"/>
    </cofactor>
</comment>
<dbReference type="InterPro" id="IPR039356">
    <property type="entry name" value="YfbR/HDDC2"/>
</dbReference>
<evidence type="ECO:0000256" key="4">
    <source>
        <dbReference type="ARBA" id="ARBA00011738"/>
    </source>
</evidence>